<organism evidence="3">
    <name type="scientific">Salvia splendens</name>
    <name type="common">Scarlet sage</name>
    <dbReference type="NCBI Taxonomy" id="180675"/>
    <lineage>
        <taxon>Eukaryota</taxon>
        <taxon>Viridiplantae</taxon>
        <taxon>Streptophyta</taxon>
        <taxon>Embryophyta</taxon>
        <taxon>Tracheophyta</taxon>
        <taxon>Spermatophyta</taxon>
        <taxon>Magnoliopsida</taxon>
        <taxon>eudicotyledons</taxon>
        <taxon>Gunneridae</taxon>
        <taxon>Pentapetalae</taxon>
        <taxon>asterids</taxon>
        <taxon>lamiids</taxon>
        <taxon>Lamiales</taxon>
        <taxon>Lamiaceae</taxon>
        <taxon>Nepetoideae</taxon>
        <taxon>Mentheae</taxon>
        <taxon>Salviinae</taxon>
        <taxon>Salvia</taxon>
        <taxon>Salvia subgen. Calosphace</taxon>
        <taxon>core Calosphace</taxon>
    </lineage>
</organism>
<dbReference type="GO" id="GO:0035556">
    <property type="term" value="P:intracellular signal transduction"/>
    <property type="evidence" value="ECO:0007669"/>
    <property type="project" value="TreeGrafter"/>
</dbReference>
<dbReference type="Gene3D" id="1.25.10.10">
    <property type="entry name" value="Leucine-rich Repeat Variant"/>
    <property type="match status" value="1"/>
</dbReference>
<proteinExistence type="inferred from homology"/>
<comment type="caution">
    <text evidence="3">The sequence shown here is derived from an EMBL/GenBank/DDBJ whole genome shotgun (WGS) entry which is preliminary data.</text>
</comment>
<dbReference type="OrthoDB" id="609103at2759"/>
<dbReference type="GO" id="GO:0043539">
    <property type="term" value="F:protein serine/threonine kinase activator activity"/>
    <property type="evidence" value="ECO:0007669"/>
    <property type="project" value="TreeGrafter"/>
</dbReference>
<dbReference type="Proteomes" id="UP000298416">
    <property type="component" value="Unassembled WGS sequence"/>
</dbReference>
<dbReference type="EMBL" id="PNBA02000011">
    <property type="protein sequence ID" value="KAG6407453.1"/>
    <property type="molecule type" value="Genomic_DNA"/>
</dbReference>
<evidence type="ECO:0000256" key="2">
    <source>
        <dbReference type="SAM" id="MobiDB-lite"/>
    </source>
</evidence>
<evidence type="ECO:0008006" key="5">
    <source>
        <dbReference type="Google" id="ProtNLM"/>
    </source>
</evidence>
<accession>A0A8X8X633</accession>
<evidence type="ECO:0000256" key="1">
    <source>
        <dbReference type="ARBA" id="ARBA00011012"/>
    </source>
</evidence>
<name>A0A8X8X633_SALSN</name>
<reference evidence="3" key="1">
    <citation type="submission" date="2018-01" db="EMBL/GenBank/DDBJ databases">
        <authorList>
            <person name="Mao J.F."/>
        </authorList>
    </citation>
    <scope>NUCLEOTIDE SEQUENCE</scope>
    <source>
        <strain evidence="3">Huo1</strain>
        <tissue evidence="3">Leaf</tissue>
    </source>
</reference>
<dbReference type="InterPro" id="IPR013878">
    <property type="entry name" value="Mo25"/>
</dbReference>
<gene>
    <name evidence="3" type="ORF">SASPL_130444</name>
</gene>
<dbReference type="PANTHER" id="PTHR10182:SF21">
    <property type="entry name" value="CALCIUM-BINDING PROTEIN"/>
    <property type="match status" value="1"/>
</dbReference>
<dbReference type="Pfam" id="PF08569">
    <property type="entry name" value="Mo25"/>
    <property type="match status" value="1"/>
</dbReference>
<reference evidence="3" key="2">
    <citation type="submission" date="2020-08" db="EMBL/GenBank/DDBJ databases">
        <title>Plant Genome Project.</title>
        <authorList>
            <person name="Zhang R.-G."/>
        </authorList>
    </citation>
    <scope>NUCLEOTIDE SEQUENCE</scope>
    <source>
        <strain evidence="3">Huo1</strain>
        <tissue evidence="3">Leaf</tissue>
    </source>
</reference>
<protein>
    <recommendedName>
        <fullName evidence="5">Calcium binding protein 39</fullName>
    </recommendedName>
</protein>
<dbReference type="SUPFAM" id="SSF48371">
    <property type="entry name" value="ARM repeat"/>
    <property type="match status" value="1"/>
</dbReference>
<keyword evidence="4" id="KW-1185">Reference proteome</keyword>
<dbReference type="InterPro" id="IPR016024">
    <property type="entry name" value="ARM-type_fold"/>
</dbReference>
<evidence type="ECO:0000313" key="4">
    <source>
        <dbReference type="Proteomes" id="UP000298416"/>
    </source>
</evidence>
<dbReference type="InterPro" id="IPR011989">
    <property type="entry name" value="ARM-like"/>
</dbReference>
<feature type="region of interest" description="Disordered" evidence="2">
    <location>
        <begin position="1"/>
        <end position="21"/>
    </location>
</feature>
<comment type="similarity">
    <text evidence="1">Belongs to the Mo25 family.</text>
</comment>
<feature type="compositionally biased region" description="Basic and acidic residues" evidence="2">
    <location>
        <begin position="1"/>
        <end position="12"/>
    </location>
</feature>
<sequence>MPISTKEEDAPKKTSSPMSFKKLVPKILRTNSMKNLFKSKKPRPPPEIVRDVTRLLSFVDSDSDSNTATSPRRNDKLAQLDADIREMKSILYGIEESEPVAEACAQLTQEFFAGDTMRLLIRCLPKLNFETRKDATRVVANLQRQPVHSRLIASDYLEKNIDLLDVMITGHEDPSVALHYGGMLRDCLRHQVVASYVLKSAHMKKFFDYIQLPNFDVASDAAATFKELMTRHKSTVAEFLTKNYTWFFSDFNSKLLESPNYMTRRQAIKLLGDMLLDRSNSGVMVRYVSSKYNMKVLMNLMRETHMCIQIDAFHVFKLFVANKNKPADIVNILAANRNKLLRFFDGFNTEKEDEMFAADKAQVVKEIRELVATAPVGCSGELFKPIAGQLEQSVGAVHTRKCQ</sequence>
<dbReference type="AlphaFoldDB" id="A0A8X8X633"/>
<evidence type="ECO:0000313" key="3">
    <source>
        <dbReference type="EMBL" id="KAG6407453.1"/>
    </source>
</evidence>
<dbReference type="PANTHER" id="PTHR10182">
    <property type="entry name" value="CALCIUM-BINDING PROTEIN 39-RELATED"/>
    <property type="match status" value="1"/>
</dbReference>